<comment type="caution">
    <text evidence="2">The sequence shown here is derived from an EMBL/GenBank/DDBJ whole genome shotgun (WGS) entry which is preliminary data.</text>
</comment>
<dbReference type="InterPro" id="IPR036761">
    <property type="entry name" value="TTHA0802/YceI-like_sf"/>
</dbReference>
<evidence type="ECO:0000313" key="2">
    <source>
        <dbReference type="EMBL" id="MVT42760.1"/>
    </source>
</evidence>
<dbReference type="Pfam" id="PF04264">
    <property type="entry name" value="YceI"/>
    <property type="match status" value="1"/>
</dbReference>
<sequence>MATWKIDPTHSDVEFKIKHLMITNVTGYFGKYDATVETAGDDFTDAKITFEADVASITTKNADRDQHLQAEDFFHAALYPKIIFVSTSVKKVDNETLKISGDLTMRGVTKPVVLDVEYSGIVKDPYGQTKAGFEVKGKINRKEFGVSFNAITDNGGVMLGEEVKLQASVQLVKQA</sequence>
<name>A0A6N8JC23_9BACT</name>
<organism evidence="2 3">
    <name type="scientific">Chitinophaga oryziterrae</name>
    <dbReference type="NCBI Taxonomy" id="1031224"/>
    <lineage>
        <taxon>Bacteria</taxon>
        <taxon>Pseudomonadati</taxon>
        <taxon>Bacteroidota</taxon>
        <taxon>Chitinophagia</taxon>
        <taxon>Chitinophagales</taxon>
        <taxon>Chitinophagaceae</taxon>
        <taxon>Chitinophaga</taxon>
    </lineage>
</organism>
<accession>A0A6N8JC23</accession>
<dbReference type="EMBL" id="WRXO01000005">
    <property type="protein sequence ID" value="MVT42760.1"/>
    <property type="molecule type" value="Genomic_DNA"/>
</dbReference>
<protein>
    <recommendedName>
        <fullName evidence="1">Lipid/polyisoprenoid-binding YceI-like domain-containing protein</fullName>
    </recommendedName>
</protein>
<dbReference type="PANTHER" id="PTHR34406">
    <property type="entry name" value="PROTEIN YCEI"/>
    <property type="match status" value="1"/>
</dbReference>
<dbReference type="AlphaFoldDB" id="A0A6N8JC23"/>
<dbReference type="SMART" id="SM00867">
    <property type="entry name" value="YceI"/>
    <property type="match status" value="1"/>
</dbReference>
<gene>
    <name evidence="2" type="ORF">GO495_19355</name>
</gene>
<evidence type="ECO:0000313" key="3">
    <source>
        <dbReference type="Proteomes" id="UP000468388"/>
    </source>
</evidence>
<dbReference type="Gene3D" id="2.40.128.110">
    <property type="entry name" value="Lipid/polyisoprenoid-binding, YceI-like"/>
    <property type="match status" value="1"/>
</dbReference>
<reference evidence="2 3" key="1">
    <citation type="submission" date="2019-12" db="EMBL/GenBank/DDBJ databases">
        <title>The draft genomic sequence of strain Chitinophaga oryziterrae JCM 16595.</title>
        <authorList>
            <person name="Zhang X."/>
        </authorList>
    </citation>
    <scope>NUCLEOTIDE SEQUENCE [LARGE SCALE GENOMIC DNA]</scope>
    <source>
        <strain evidence="2 3">JCM 16595</strain>
    </source>
</reference>
<evidence type="ECO:0000259" key="1">
    <source>
        <dbReference type="SMART" id="SM00867"/>
    </source>
</evidence>
<dbReference type="OrthoDB" id="9811006at2"/>
<keyword evidence="3" id="KW-1185">Reference proteome</keyword>
<proteinExistence type="predicted"/>
<dbReference type="PANTHER" id="PTHR34406:SF1">
    <property type="entry name" value="PROTEIN YCEI"/>
    <property type="match status" value="1"/>
</dbReference>
<dbReference type="InterPro" id="IPR007372">
    <property type="entry name" value="Lipid/polyisoprenoid-bd_YceI"/>
</dbReference>
<dbReference type="SUPFAM" id="SSF101874">
    <property type="entry name" value="YceI-like"/>
    <property type="match status" value="1"/>
</dbReference>
<dbReference type="Proteomes" id="UP000468388">
    <property type="component" value="Unassembled WGS sequence"/>
</dbReference>
<dbReference type="RefSeq" id="WP_157301366.1">
    <property type="nucleotide sequence ID" value="NZ_BAAAZB010000002.1"/>
</dbReference>
<feature type="domain" description="Lipid/polyisoprenoid-binding YceI-like" evidence="1">
    <location>
        <begin position="3"/>
        <end position="172"/>
    </location>
</feature>